<feature type="transmembrane region" description="Helical" evidence="1">
    <location>
        <begin position="744"/>
        <end position="770"/>
    </location>
</feature>
<dbReference type="EMBL" id="JAASRN010000001">
    <property type="protein sequence ID" value="NIK72690.1"/>
    <property type="molecule type" value="Genomic_DNA"/>
</dbReference>
<reference evidence="2 3" key="1">
    <citation type="submission" date="2020-03" db="EMBL/GenBank/DDBJ databases">
        <title>Genomic Encyclopedia of Type Strains, Phase IV (KMG-IV): sequencing the most valuable type-strain genomes for metagenomic binning, comparative biology and taxonomic classification.</title>
        <authorList>
            <person name="Goeker M."/>
        </authorList>
    </citation>
    <scope>NUCLEOTIDE SEQUENCE [LARGE SCALE GENOMIC DNA]</scope>
    <source>
        <strain evidence="2 3">DSM 5718</strain>
    </source>
</reference>
<evidence type="ECO:0000256" key="1">
    <source>
        <dbReference type="SAM" id="Phobius"/>
    </source>
</evidence>
<sequence length="781" mass="90299">MIRIGSFVFPFSASWWLPSFLLAFHLLLLTAAVYFWQYHHQYEHDFLGYDRIYRLSASFDTDQGRRYLAAAPPGSNEWLQFFFDDSLEACTYLLPTEGAILTYADRHHFSKYVFLSDPSFFDVFSLSEETRSLSGTPAVWLSDSLARSLGLHDEGGTLDVRSTSALFFDASYAYQGVLPLPHRTHLQIDALLLEAPLTRRQQLSWRYVYVKMRVPLSEAAKQYWEERITDSLRAYYEEYKALRFELTPIERLHLKAWGAPEQELAMGDALPLIVPRAVLAVASFLFLVTAFYYALWLRMRWMARRKEWFVRWVSGEMPMLLYGRYALYVLAAWGGVLGLTGVLHEWVPYERWFMLPTASFGQIAMPWIGWVCVGASALSLWIGVRQNLHSLLLSWQQQRPLLLRRMAAVLWLPLWGQLLLLLAVGGILALLIQQLNYVERRSLGYDSPSLVLVRLPQYGVQAAQLKELQKILAQQPPVRAVGRVLEVPSDLLLPQLIVYKQEQKHAGWQPLLWGRMMVMENAPQALGVTLCQGRYFKETDNIRTSVMLNEEAYKQLGGAALAFVTDSTGTPLPAQVVGVLRNFHFESLHRPVAPMVWLKGEGRVGSILVRLHGEVQKKDLDMVRKVCMQKLSNVPVVVEKQSELVFRQYDYERVLLRLLGLAWVALVPGFLLTAWIAVRQWIGMRRRSMAIYRLLGASVYDFLWQEMSIYFAFSGLSLPLVWWVQYSIEKSWVQQYFAYFSPVWYHAFFTPLALLMACITIFCFFVFVLWRSIFLPEEFRV</sequence>
<keyword evidence="1" id="KW-1133">Transmembrane helix</keyword>
<organism evidence="2 3">
    <name type="scientific">Thermonema lapsum</name>
    <dbReference type="NCBI Taxonomy" id="28195"/>
    <lineage>
        <taxon>Bacteria</taxon>
        <taxon>Pseudomonadati</taxon>
        <taxon>Bacteroidota</taxon>
        <taxon>Cytophagia</taxon>
        <taxon>Cytophagales</taxon>
        <taxon>Thermonemataceae</taxon>
        <taxon>Thermonema</taxon>
    </lineage>
</organism>
<feature type="transmembrane region" description="Helical" evidence="1">
    <location>
        <begin position="277"/>
        <end position="296"/>
    </location>
</feature>
<feature type="transmembrane region" description="Helical" evidence="1">
    <location>
        <begin position="7"/>
        <end position="36"/>
    </location>
</feature>
<dbReference type="AlphaFoldDB" id="A0A846MMP4"/>
<feature type="transmembrane region" description="Helical" evidence="1">
    <location>
        <begin position="409"/>
        <end position="432"/>
    </location>
</feature>
<dbReference type="RefSeq" id="WP_166918004.1">
    <property type="nucleotide sequence ID" value="NZ_JAASRN010000001.1"/>
</dbReference>
<protein>
    <submittedName>
        <fullName evidence="2">Putative ABC transport system permease protein</fullName>
    </submittedName>
</protein>
<dbReference type="Proteomes" id="UP000537126">
    <property type="component" value="Unassembled WGS sequence"/>
</dbReference>
<feature type="transmembrane region" description="Helical" evidence="1">
    <location>
        <begin position="699"/>
        <end position="724"/>
    </location>
</feature>
<proteinExistence type="predicted"/>
<evidence type="ECO:0000313" key="3">
    <source>
        <dbReference type="Proteomes" id="UP000537126"/>
    </source>
</evidence>
<keyword evidence="3" id="KW-1185">Reference proteome</keyword>
<gene>
    <name evidence="2" type="ORF">FHS56_000176</name>
</gene>
<feature type="transmembrane region" description="Helical" evidence="1">
    <location>
        <begin position="367"/>
        <end position="388"/>
    </location>
</feature>
<accession>A0A846MMP4</accession>
<name>A0A846MMP4_9BACT</name>
<keyword evidence="1" id="KW-0812">Transmembrane</keyword>
<evidence type="ECO:0000313" key="2">
    <source>
        <dbReference type="EMBL" id="NIK72690.1"/>
    </source>
</evidence>
<comment type="caution">
    <text evidence="2">The sequence shown here is derived from an EMBL/GenBank/DDBJ whole genome shotgun (WGS) entry which is preliminary data.</text>
</comment>
<feature type="transmembrane region" description="Helical" evidence="1">
    <location>
        <begin position="325"/>
        <end position="347"/>
    </location>
</feature>
<keyword evidence="1" id="KW-0472">Membrane</keyword>
<feature type="transmembrane region" description="Helical" evidence="1">
    <location>
        <begin position="654"/>
        <end position="678"/>
    </location>
</feature>